<name>A0A2P2MK82_RHIMU</name>
<sequence length="41" mass="4616">MYGSLLICFSLSLITLVLVALATFFGYSHVVLLSFKEQDFQ</sequence>
<organism evidence="1">
    <name type="scientific">Rhizophora mucronata</name>
    <name type="common">Asiatic mangrove</name>
    <dbReference type="NCBI Taxonomy" id="61149"/>
    <lineage>
        <taxon>Eukaryota</taxon>
        <taxon>Viridiplantae</taxon>
        <taxon>Streptophyta</taxon>
        <taxon>Embryophyta</taxon>
        <taxon>Tracheophyta</taxon>
        <taxon>Spermatophyta</taxon>
        <taxon>Magnoliopsida</taxon>
        <taxon>eudicotyledons</taxon>
        <taxon>Gunneridae</taxon>
        <taxon>Pentapetalae</taxon>
        <taxon>rosids</taxon>
        <taxon>fabids</taxon>
        <taxon>Malpighiales</taxon>
        <taxon>Rhizophoraceae</taxon>
        <taxon>Rhizophora</taxon>
    </lineage>
</organism>
<evidence type="ECO:0000313" key="1">
    <source>
        <dbReference type="EMBL" id="MBX30625.1"/>
    </source>
</evidence>
<dbReference type="EMBL" id="GGEC01050141">
    <property type="protein sequence ID" value="MBX30625.1"/>
    <property type="molecule type" value="Transcribed_RNA"/>
</dbReference>
<dbReference type="AlphaFoldDB" id="A0A2P2MK82"/>
<protein>
    <submittedName>
        <fullName evidence="1">Uncharacterized protein</fullName>
    </submittedName>
</protein>
<accession>A0A2P2MK82</accession>
<proteinExistence type="predicted"/>
<reference evidence="1" key="1">
    <citation type="submission" date="2018-02" db="EMBL/GenBank/DDBJ databases">
        <title>Rhizophora mucronata_Transcriptome.</title>
        <authorList>
            <person name="Meera S.P."/>
            <person name="Sreeshan A."/>
            <person name="Augustine A."/>
        </authorList>
    </citation>
    <scope>NUCLEOTIDE SEQUENCE</scope>
    <source>
        <tissue evidence="1">Leaf</tissue>
    </source>
</reference>